<dbReference type="InterPro" id="IPR008936">
    <property type="entry name" value="Rho_GTPase_activation_prot"/>
</dbReference>
<reference evidence="4 5" key="1">
    <citation type="submission" date="2024-01" db="EMBL/GenBank/DDBJ databases">
        <title>The genome of the rayed Mediterranean limpet Patella caerulea (Linnaeus, 1758).</title>
        <authorList>
            <person name="Anh-Thu Weber A."/>
            <person name="Halstead-Nussloch G."/>
        </authorList>
    </citation>
    <scope>NUCLEOTIDE SEQUENCE [LARGE SCALE GENOMIC DNA]</scope>
    <source>
        <strain evidence="4">AATW-2023a</strain>
        <tissue evidence="4">Whole specimen</tissue>
    </source>
</reference>
<organism evidence="4 5">
    <name type="scientific">Patella caerulea</name>
    <name type="common">Rayed Mediterranean limpet</name>
    <dbReference type="NCBI Taxonomy" id="87958"/>
    <lineage>
        <taxon>Eukaryota</taxon>
        <taxon>Metazoa</taxon>
        <taxon>Spiralia</taxon>
        <taxon>Lophotrochozoa</taxon>
        <taxon>Mollusca</taxon>
        <taxon>Gastropoda</taxon>
        <taxon>Patellogastropoda</taxon>
        <taxon>Patelloidea</taxon>
        <taxon>Patellidae</taxon>
        <taxon>Patella</taxon>
    </lineage>
</organism>
<dbReference type="SUPFAM" id="SSF48350">
    <property type="entry name" value="GTPase activation domain, GAP"/>
    <property type="match status" value="1"/>
</dbReference>
<evidence type="ECO:0000256" key="1">
    <source>
        <dbReference type="ARBA" id="ARBA00022468"/>
    </source>
</evidence>
<dbReference type="Gene3D" id="1.10.555.10">
    <property type="entry name" value="Rho GTPase activation protein"/>
    <property type="match status" value="1"/>
</dbReference>
<feature type="region of interest" description="Disordered" evidence="2">
    <location>
        <begin position="358"/>
        <end position="386"/>
    </location>
</feature>
<dbReference type="Pfam" id="PF00620">
    <property type="entry name" value="RhoGAP"/>
    <property type="match status" value="1"/>
</dbReference>
<feature type="region of interest" description="Disordered" evidence="2">
    <location>
        <begin position="556"/>
        <end position="576"/>
    </location>
</feature>
<proteinExistence type="predicted"/>
<comment type="caution">
    <text evidence="4">The sequence shown here is derived from an EMBL/GenBank/DDBJ whole genome shotgun (WGS) entry which is preliminary data.</text>
</comment>
<keyword evidence="5" id="KW-1185">Reference proteome</keyword>
<sequence>MSNTIVRRRQTEAEKNINRLRNVMPNKYTELCLMHLSFLLDLDGSKLEDLGDNEPKQDNKKRGCSTPFSKKKEKTLFGSPITQGNIAQIYQLIEFLGRPENIRKEGIFRKCGNCNRQKLLKEWLIQGSTNLGLDDGTFSAHDSAVVLKNYLQDLPEPLLTEKHFQCYRQILDMGKYLRSDKEKQIAKEKQIKAIQVLILMLPRENALLLECVLDLLHRVSKVSENMMTANSIGTIFAPHLLCSRKMTALELHALSGCCTQITTLMIENAPQLFKIPQELAIDVSNFWKQMEDPANVMKTNSEKLENFSKSKQKNNSGPAINTVICYNDRQGQLTQETDTQVALAGLYAHVHAMPDSAKKKKLLKQFQRANRPSTPKSNKHSRSKTFGESLKKHFPVLHKHKRNDSNDPCSTTSGLAWAVTKPITIEESGNDKVTIISCGTTTTPCTPSTPRTNPRRIGPTSPAVHVVDMWQSPLPKSRKRPSDEANENIPKKESRKSPVTESLPVAEKEISFLKRNAPIKKILVFTPEHNKPVALVSPITQSVIKASKECQKAILTPRSRKPMQYIQSPPERESSI</sequence>
<dbReference type="GO" id="GO:0007165">
    <property type="term" value="P:signal transduction"/>
    <property type="evidence" value="ECO:0007669"/>
    <property type="project" value="InterPro"/>
</dbReference>
<dbReference type="PANTHER" id="PTHR14963">
    <property type="entry name" value="RHO GTPASE ACTIVATING PROTEIN 18,19-RELATED"/>
    <property type="match status" value="1"/>
</dbReference>
<dbReference type="PROSITE" id="PS50238">
    <property type="entry name" value="RHOGAP"/>
    <property type="match status" value="1"/>
</dbReference>
<name>A0AAN8JYD8_PATCE</name>
<evidence type="ECO:0000259" key="3">
    <source>
        <dbReference type="PROSITE" id="PS50238"/>
    </source>
</evidence>
<dbReference type="AlphaFoldDB" id="A0AAN8JYD8"/>
<dbReference type="SMART" id="SM00324">
    <property type="entry name" value="RhoGAP"/>
    <property type="match status" value="1"/>
</dbReference>
<gene>
    <name evidence="4" type="ORF">SNE40_007385</name>
</gene>
<feature type="region of interest" description="Disordered" evidence="2">
    <location>
        <begin position="469"/>
        <end position="502"/>
    </location>
</feature>
<feature type="compositionally biased region" description="Polar residues" evidence="2">
    <location>
        <begin position="367"/>
        <end position="376"/>
    </location>
</feature>
<evidence type="ECO:0000256" key="2">
    <source>
        <dbReference type="SAM" id="MobiDB-lite"/>
    </source>
</evidence>
<dbReference type="InterPro" id="IPR000198">
    <property type="entry name" value="RhoGAP_dom"/>
</dbReference>
<feature type="compositionally biased region" description="Basic and acidic residues" evidence="2">
    <location>
        <begin position="489"/>
        <end position="498"/>
    </location>
</feature>
<feature type="domain" description="Rho-GAP" evidence="3">
    <location>
        <begin position="79"/>
        <end position="273"/>
    </location>
</feature>
<dbReference type="GO" id="GO:0051056">
    <property type="term" value="P:regulation of small GTPase mediated signal transduction"/>
    <property type="evidence" value="ECO:0007669"/>
    <property type="project" value="TreeGrafter"/>
</dbReference>
<accession>A0AAN8JYD8</accession>
<dbReference type="PANTHER" id="PTHR14963:SF7">
    <property type="entry name" value="RHO GTPASE-ACTIVATING PROTEIN 19"/>
    <property type="match status" value="1"/>
</dbReference>
<dbReference type="GO" id="GO:0005737">
    <property type="term" value="C:cytoplasm"/>
    <property type="evidence" value="ECO:0007669"/>
    <property type="project" value="TreeGrafter"/>
</dbReference>
<evidence type="ECO:0000313" key="5">
    <source>
        <dbReference type="Proteomes" id="UP001347796"/>
    </source>
</evidence>
<evidence type="ECO:0000313" key="4">
    <source>
        <dbReference type="EMBL" id="KAK6185064.1"/>
    </source>
</evidence>
<dbReference type="EMBL" id="JAZGQO010000006">
    <property type="protein sequence ID" value="KAK6185064.1"/>
    <property type="molecule type" value="Genomic_DNA"/>
</dbReference>
<dbReference type="GO" id="GO:0005096">
    <property type="term" value="F:GTPase activator activity"/>
    <property type="evidence" value="ECO:0007669"/>
    <property type="project" value="UniProtKB-KW"/>
</dbReference>
<dbReference type="Proteomes" id="UP001347796">
    <property type="component" value="Unassembled WGS sequence"/>
</dbReference>
<protein>
    <recommendedName>
        <fullName evidence="3">Rho-GAP domain-containing protein</fullName>
    </recommendedName>
</protein>
<keyword evidence="1" id="KW-0343">GTPase activation</keyword>